<dbReference type="OrthoDB" id="63027at2"/>
<accession>A0A1Y4SME8</accession>
<dbReference type="AlphaFoldDB" id="A0A1Y4SME8"/>
<dbReference type="PANTHER" id="PTHR30514:SF10">
    <property type="entry name" value="MURR_RPIR FAMILY TRANSCRIPTIONAL REGULATOR"/>
    <property type="match status" value="1"/>
</dbReference>
<keyword evidence="2" id="KW-0238">DNA-binding</keyword>
<keyword evidence="1" id="KW-0805">Transcription regulation</keyword>
<dbReference type="SUPFAM" id="SSF46689">
    <property type="entry name" value="Homeodomain-like"/>
    <property type="match status" value="1"/>
</dbReference>
<dbReference type="GO" id="GO:0003677">
    <property type="term" value="F:DNA binding"/>
    <property type="evidence" value="ECO:0007669"/>
    <property type="project" value="UniProtKB-KW"/>
</dbReference>
<dbReference type="InterPro" id="IPR000281">
    <property type="entry name" value="HTH_RpiR"/>
</dbReference>
<evidence type="ECO:0008006" key="8">
    <source>
        <dbReference type="Google" id="ProtNLM"/>
    </source>
</evidence>
<dbReference type="InterPro" id="IPR035472">
    <property type="entry name" value="RpiR-like_SIS"/>
</dbReference>
<dbReference type="RefSeq" id="WP_087360501.1">
    <property type="nucleotide sequence ID" value="NZ_NFLJ01000070.1"/>
</dbReference>
<dbReference type="PANTHER" id="PTHR30514">
    <property type="entry name" value="GLUCOKINASE"/>
    <property type="match status" value="1"/>
</dbReference>
<protein>
    <recommendedName>
        <fullName evidence="8">RpiR family transcriptional regulator</fullName>
    </recommendedName>
</protein>
<dbReference type="Pfam" id="PF01380">
    <property type="entry name" value="SIS"/>
    <property type="match status" value="1"/>
</dbReference>
<gene>
    <name evidence="6" type="ORF">B5E75_13905</name>
</gene>
<reference evidence="6 7" key="1">
    <citation type="journal article" date="2018" name="BMC Genomics">
        <title>Whole genome sequencing and function prediction of 133 gut anaerobes isolated from chicken caecum in pure cultures.</title>
        <authorList>
            <person name="Medvecky M."/>
            <person name="Cejkova D."/>
            <person name="Polansky O."/>
            <person name="Karasova D."/>
            <person name="Kubasova T."/>
            <person name="Cizek A."/>
            <person name="Rychlik I."/>
        </authorList>
    </citation>
    <scope>NUCLEOTIDE SEQUENCE [LARGE SCALE GENOMIC DNA]</scope>
    <source>
        <strain evidence="6 7">An13</strain>
    </source>
</reference>
<dbReference type="GO" id="GO:0003700">
    <property type="term" value="F:DNA-binding transcription factor activity"/>
    <property type="evidence" value="ECO:0007669"/>
    <property type="project" value="InterPro"/>
</dbReference>
<keyword evidence="7" id="KW-1185">Reference proteome</keyword>
<evidence type="ECO:0000313" key="6">
    <source>
        <dbReference type="EMBL" id="OUQ30013.1"/>
    </source>
</evidence>
<evidence type="ECO:0000256" key="1">
    <source>
        <dbReference type="ARBA" id="ARBA00023015"/>
    </source>
</evidence>
<dbReference type="InterPro" id="IPR001347">
    <property type="entry name" value="SIS_dom"/>
</dbReference>
<dbReference type="PROSITE" id="PS51464">
    <property type="entry name" value="SIS"/>
    <property type="match status" value="1"/>
</dbReference>
<dbReference type="InterPro" id="IPR047640">
    <property type="entry name" value="RpiR-like"/>
</dbReference>
<evidence type="ECO:0000259" key="4">
    <source>
        <dbReference type="PROSITE" id="PS51071"/>
    </source>
</evidence>
<evidence type="ECO:0000259" key="5">
    <source>
        <dbReference type="PROSITE" id="PS51464"/>
    </source>
</evidence>
<dbReference type="Proteomes" id="UP000195305">
    <property type="component" value="Unassembled WGS sequence"/>
</dbReference>
<proteinExistence type="predicted"/>
<dbReference type="GO" id="GO:0097367">
    <property type="term" value="F:carbohydrate derivative binding"/>
    <property type="evidence" value="ECO:0007669"/>
    <property type="project" value="InterPro"/>
</dbReference>
<dbReference type="Gene3D" id="1.10.10.10">
    <property type="entry name" value="Winged helix-like DNA-binding domain superfamily/Winged helix DNA-binding domain"/>
    <property type="match status" value="1"/>
</dbReference>
<dbReference type="SUPFAM" id="SSF53697">
    <property type="entry name" value="SIS domain"/>
    <property type="match status" value="1"/>
</dbReference>
<name>A0A1Y4SME8_9FIRM</name>
<dbReference type="Pfam" id="PF01418">
    <property type="entry name" value="HTH_6"/>
    <property type="match status" value="1"/>
</dbReference>
<organism evidence="6 7">
    <name type="scientific">Massilimicrobiota timonensis</name>
    <dbReference type="NCBI Taxonomy" id="1776392"/>
    <lineage>
        <taxon>Bacteria</taxon>
        <taxon>Bacillati</taxon>
        <taxon>Bacillota</taxon>
        <taxon>Erysipelotrichia</taxon>
        <taxon>Erysipelotrichales</taxon>
        <taxon>Erysipelotrichaceae</taxon>
        <taxon>Massilimicrobiota</taxon>
    </lineage>
</organism>
<dbReference type="PROSITE" id="PS51071">
    <property type="entry name" value="HTH_RPIR"/>
    <property type="match status" value="1"/>
</dbReference>
<evidence type="ECO:0000256" key="2">
    <source>
        <dbReference type="ARBA" id="ARBA00023125"/>
    </source>
</evidence>
<evidence type="ECO:0000256" key="3">
    <source>
        <dbReference type="ARBA" id="ARBA00023163"/>
    </source>
</evidence>
<dbReference type="EMBL" id="NFLJ01000070">
    <property type="protein sequence ID" value="OUQ30013.1"/>
    <property type="molecule type" value="Genomic_DNA"/>
</dbReference>
<feature type="domain" description="SIS" evidence="5">
    <location>
        <begin position="125"/>
        <end position="266"/>
    </location>
</feature>
<feature type="domain" description="HTH rpiR-type" evidence="4">
    <location>
        <begin position="1"/>
        <end position="76"/>
    </location>
</feature>
<keyword evidence="3" id="KW-0804">Transcription</keyword>
<evidence type="ECO:0000313" key="7">
    <source>
        <dbReference type="Proteomes" id="UP000195305"/>
    </source>
</evidence>
<dbReference type="CDD" id="cd05013">
    <property type="entry name" value="SIS_RpiR"/>
    <property type="match status" value="1"/>
</dbReference>
<dbReference type="Gene3D" id="3.40.50.10490">
    <property type="entry name" value="Glucose-6-phosphate isomerase like protein, domain 1"/>
    <property type="match status" value="1"/>
</dbReference>
<dbReference type="InterPro" id="IPR036388">
    <property type="entry name" value="WH-like_DNA-bd_sf"/>
</dbReference>
<dbReference type="InterPro" id="IPR009057">
    <property type="entry name" value="Homeodomain-like_sf"/>
</dbReference>
<dbReference type="GO" id="GO:1901135">
    <property type="term" value="P:carbohydrate derivative metabolic process"/>
    <property type="evidence" value="ECO:0007669"/>
    <property type="project" value="InterPro"/>
</dbReference>
<sequence length="299" mass="35100">MSLFQKLKESQKFTHNEQAVMDFILNNPQEVINLSVDELAKVTYTSPSCIVRLTKKLGVKGYSDFKIKFASELNSLILNEKRIEINMPFEQNIKEEDIPKRFYQMYHQVIDDVYHSLDIQQLKNIAHLLYHSDAITVYGVGSSLLIAQDFVMKCQKLRLPIYCNTQIGFENVHRFKTSKNPIAFIISNNATSTRVKNWVFENIHLNIPVILVTSNENSPLIKLCKYAVILKHGENNIIKQGAFASKISMTFLLDNIYMLIFMKDYENNIHYIYHFENSVIKDRQNRRQYEYNHQKDHHK</sequence>
<comment type="caution">
    <text evidence="6">The sequence shown here is derived from an EMBL/GenBank/DDBJ whole genome shotgun (WGS) entry which is preliminary data.</text>
</comment>
<dbReference type="InterPro" id="IPR046348">
    <property type="entry name" value="SIS_dom_sf"/>
</dbReference>